<feature type="compositionally biased region" description="Low complexity" evidence="1">
    <location>
        <begin position="363"/>
        <end position="379"/>
    </location>
</feature>
<feature type="region of interest" description="Disordered" evidence="1">
    <location>
        <begin position="60"/>
        <end position="133"/>
    </location>
</feature>
<keyword evidence="3" id="KW-1185">Reference proteome</keyword>
<name>U6GV65_EIMAC</name>
<protein>
    <submittedName>
        <fullName evidence="2">Uncharacterized protein</fullName>
    </submittedName>
</protein>
<evidence type="ECO:0000313" key="2">
    <source>
        <dbReference type="EMBL" id="CDI83467.1"/>
    </source>
</evidence>
<reference evidence="2" key="2">
    <citation type="submission" date="2013-10" db="EMBL/GenBank/DDBJ databases">
        <authorList>
            <person name="Aslett M."/>
        </authorList>
    </citation>
    <scope>NUCLEOTIDE SEQUENCE</scope>
    <source>
        <strain evidence="2">Houghton</strain>
    </source>
</reference>
<dbReference type="OMA" id="LCKGPKE"/>
<dbReference type="GeneID" id="25271922"/>
<dbReference type="InterPro" id="IPR029033">
    <property type="entry name" value="His_PPase_superfam"/>
</dbReference>
<accession>U6GV65</accession>
<gene>
    <name evidence="2" type="ORF">EAH_00038520</name>
</gene>
<dbReference type="EMBL" id="HG673419">
    <property type="protein sequence ID" value="CDI83467.1"/>
    <property type="molecule type" value="Genomic_DNA"/>
</dbReference>
<dbReference type="AlphaFoldDB" id="U6GV65"/>
<organism evidence="2 3">
    <name type="scientific">Eimeria acervulina</name>
    <name type="common">Coccidian parasite</name>
    <dbReference type="NCBI Taxonomy" id="5801"/>
    <lineage>
        <taxon>Eukaryota</taxon>
        <taxon>Sar</taxon>
        <taxon>Alveolata</taxon>
        <taxon>Apicomplexa</taxon>
        <taxon>Conoidasida</taxon>
        <taxon>Coccidia</taxon>
        <taxon>Eucoccidiorida</taxon>
        <taxon>Eimeriorina</taxon>
        <taxon>Eimeriidae</taxon>
        <taxon>Eimeria</taxon>
    </lineage>
</organism>
<feature type="compositionally biased region" description="Polar residues" evidence="1">
    <location>
        <begin position="509"/>
        <end position="519"/>
    </location>
</feature>
<reference evidence="2" key="1">
    <citation type="submission" date="2013-10" db="EMBL/GenBank/DDBJ databases">
        <title>Genomic analysis of the causative agents of coccidiosis in chickens.</title>
        <authorList>
            <person name="Reid A.J."/>
            <person name="Blake D."/>
            <person name="Billington K."/>
            <person name="Browne H."/>
            <person name="Dunn M."/>
            <person name="Hung S."/>
            <person name="Kawahara F."/>
            <person name="Miranda-Saavedra D."/>
            <person name="Mourier T."/>
            <person name="Nagra H."/>
            <person name="Otto T.D."/>
            <person name="Rawlings N."/>
            <person name="Sanchez A."/>
            <person name="Sanders M."/>
            <person name="Subramaniam C."/>
            <person name="Tay Y."/>
            <person name="Dear P."/>
            <person name="Doerig C."/>
            <person name="Gruber A."/>
            <person name="Parkinson J."/>
            <person name="Shirley M."/>
            <person name="Wan K.L."/>
            <person name="Berriman M."/>
            <person name="Tomley F."/>
            <person name="Pain A."/>
        </authorList>
    </citation>
    <scope>NUCLEOTIDE SEQUENCE</scope>
    <source>
        <strain evidence="2">Houghton</strain>
    </source>
</reference>
<dbReference type="Proteomes" id="UP000018050">
    <property type="component" value="Unassembled WGS sequence"/>
</dbReference>
<sequence>MAPSAFSVALTQAPLRLYRPSGRSVLFFAFVCLPVFLLGPVGEHKEWLLPAAQMAAARRERPPRSILSPASSEEELQSPEYAVGGEETQRRGSQRKRKGSSSSTKRRSDIMQWPVESTEQPPQPPQAPEEEQPRKYLLQAEEETFAKSQAVEVAGAAAAPAETGVLQTLRAIFTPQGTSISERMKPLATQICDWRETGVSETDVPLTAEGEAKAKRVDVKFYHLIHQIHQCEMEALKRPQPSFCLDAFVSSPLTSALQTASYATAASGKWFLCKGPKESVTKETRVTWQADPMLREEMRTAENAGTEVGALQTKLVDLNAKGNLPSTAVDFTLVPPQDAWWLPYAADDLRAILKQGGAAAVRTSTTSSTSTGSGSSSGSNPFTVGDADPWPVTIGGKSLRDTSQRIQEPLQGRPIPPPQTPLPREPAEVLKLRKDVLLFTLCKAQNFFSGALVTHPRMMKELLGVSKVKPGEIGGAVLTCEGGKGYLTLLTGPTPSPRASYEGAERKSTSSSEGSDTEA</sequence>
<feature type="region of interest" description="Disordered" evidence="1">
    <location>
        <begin position="490"/>
        <end position="519"/>
    </location>
</feature>
<dbReference type="RefSeq" id="XP_013247417.1">
    <property type="nucleotide sequence ID" value="XM_013391963.1"/>
</dbReference>
<dbReference type="Gene3D" id="3.40.50.1240">
    <property type="entry name" value="Phosphoglycerate mutase-like"/>
    <property type="match status" value="1"/>
</dbReference>
<dbReference type="VEuPathDB" id="ToxoDB:EAH_00038520"/>
<dbReference type="OrthoDB" id="346712at2759"/>
<feature type="region of interest" description="Disordered" evidence="1">
    <location>
        <begin position="363"/>
        <end position="397"/>
    </location>
</feature>
<evidence type="ECO:0000256" key="1">
    <source>
        <dbReference type="SAM" id="MobiDB-lite"/>
    </source>
</evidence>
<proteinExistence type="predicted"/>
<evidence type="ECO:0000313" key="3">
    <source>
        <dbReference type="Proteomes" id="UP000018050"/>
    </source>
</evidence>